<dbReference type="InterPro" id="IPR029044">
    <property type="entry name" value="Nucleotide-diphossugar_trans"/>
</dbReference>
<keyword evidence="2" id="KW-0808">Transferase</keyword>
<dbReference type="Gene3D" id="3.90.550.10">
    <property type="entry name" value="Spore Coat Polysaccharide Biosynthesis Protein SpsA, Chain A"/>
    <property type="match status" value="1"/>
</dbReference>
<proteinExistence type="predicted"/>
<dbReference type="AlphaFoldDB" id="A0A7R7EIX5"/>
<evidence type="ECO:0000259" key="1">
    <source>
        <dbReference type="Pfam" id="PF00535"/>
    </source>
</evidence>
<dbReference type="EMBL" id="AP024169">
    <property type="protein sequence ID" value="BCN29610.1"/>
    <property type="molecule type" value="Genomic_DNA"/>
</dbReference>
<dbReference type="InterPro" id="IPR011990">
    <property type="entry name" value="TPR-like_helical_dom_sf"/>
</dbReference>
<accession>A0A7R7EIX5</accession>
<dbReference type="KEGG" id="ahb:bsdtb5_09050"/>
<evidence type="ECO:0000313" key="3">
    <source>
        <dbReference type="Proteomes" id="UP000595897"/>
    </source>
</evidence>
<dbReference type="InterPro" id="IPR001173">
    <property type="entry name" value="Glyco_trans_2-like"/>
</dbReference>
<reference evidence="2 3" key="1">
    <citation type="submission" date="2020-11" db="EMBL/GenBank/DDBJ databases">
        <title>Draft genome sequencing of a Lachnospiraceae strain isolated from anoxic soil subjected to BSD treatment.</title>
        <authorList>
            <person name="Uek A."/>
            <person name="Tonouchi A."/>
        </authorList>
    </citation>
    <scope>NUCLEOTIDE SEQUENCE [LARGE SCALE GENOMIC DNA]</scope>
    <source>
        <strain evidence="2 3">TB5</strain>
    </source>
</reference>
<organism evidence="2 3">
    <name type="scientific">Anaeromicropila herbilytica</name>
    <dbReference type="NCBI Taxonomy" id="2785025"/>
    <lineage>
        <taxon>Bacteria</taxon>
        <taxon>Bacillati</taxon>
        <taxon>Bacillota</taxon>
        <taxon>Clostridia</taxon>
        <taxon>Lachnospirales</taxon>
        <taxon>Lachnospiraceae</taxon>
        <taxon>Anaeromicropila</taxon>
    </lineage>
</organism>
<dbReference type="PANTHER" id="PTHR43630:SF2">
    <property type="entry name" value="GLYCOSYLTRANSFERASE"/>
    <property type="match status" value="1"/>
</dbReference>
<gene>
    <name evidence="2" type="ORF">bsdtb5_09050</name>
</gene>
<dbReference type="RefSeq" id="WP_271714879.1">
    <property type="nucleotide sequence ID" value="NZ_AP024169.1"/>
</dbReference>
<protein>
    <submittedName>
        <fullName evidence="2">Glycosyl transferase</fullName>
    </submittedName>
</protein>
<dbReference type="Proteomes" id="UP000595897">
    <property type="component" value="Chromosome"/>
</dbReference>
<evidence type="ECO:0000313" key="2">
    <source>
        <dbReference type="EMBL" id="BCN29610.1"/>
    </source>
</evidence>
<dbReference type="Pfam" id="PF00535">
    <property type="entry name" value="Glycos_transf_2"/>
    <property type="match status" value="1"/>
</dbReference>
<keyword evidence="3" id="KW-1185">Reference proteome</keyword>
<dbReference type="GO" id="GO:0016740">
    <property type="term" value="F:transferase activity"/>
    <property type="evidence" value="ECO:0007669"/>
    <property type="project" value="UniProtKB-KW"/>
</dbReference>
<sequence>MITISACLIVKNEEALLGRCLECIKDIVDEIVIVDTGSKDRTKEIAAQYTNKIYDFEWVDDFSVARNYAFSKTSMDYIYTADADEIIDEENQKKFFDIKQNMIEDIEIVQMKYTNQLHFGTTYNYDTEYRPKLFKRIRNFTWIDPIHETIQIEPIIYDSEIEIIHMPIESHAERDFYSFHRILRKKSILSGRLHTMYAKELYISGEDKDFLEAYEYFKRSLMDETKTMDELKQAQCVVARCTRLLGDHHEFFKACLKNIANKASSEMSYEIGEYYYQQEDYLEAILWYYNAVHEAESEMNIHYQGDYSLRRLSECYRRIGNIEEADAYEKLAKEWKVS</sequence>
<feature type="domain" description="Glycosyltransferase 2-like" evidence="1">
    <location>
        <begin position="5"/>
        <end position="142"/>
    </location>
</feature>
<dbReference type="CDD" id="cd02511">
    <property type="entry name" value="Beta4Glucosyltransferase"/>
    <property type="match status" value="1"/>
</dbReference>
<dbReference type="Gene3D" id="1.25.40.10">
    <property type="entry name" value="Tetratricopeptide repeat domain"/>
    <property type="match status" value="1"/>
</dbReference>
<dbReference type="SUPFAM" id="SSF81901">
    <property type="entry name" value="HCP-like"/>
    <property type="match status" value="1"/>
</dbReference>
<dbReference type="PANTHER" id="PTHR43630">
    <property type="entry name" value="POLY-BETA-1,6-N-ACETYL-D-GLUCOSAMINE SYNTHASE"/>
    <property type="match status" value="1"/>
</dbReference>
<name>A0A7R7EIX5_9FIRM</name>
<dbReference type="SUPFAM" id="SSF53448">
    <property type="entry name" value="Nucleotide-diphospho-sugar transferases"/>
    <property type="match status" value="1"/>
</dbReference>